<dbReference type="PANTHER" id="PTHR36978">
    <property type="entry name" value="P-LOOP CONTAINING NUCLEOTIDE TRIPHOSPHATE HYDROLASE"/>
    <property type="match status" value="1"/>
</dbReference>
<dbReference type="Pfam" id="PF17784">
    <property type="entry name" value="Sulfotransfer_4"/>
    <property type="match status" value="1"/>
</dbReference>
<reference evidence="1" key="1">
    <citation type="submission" date="2020-12" db="EMBL/GenBank/DDBJ databases">
        <title>Bacterial taxonomy.</title>
        <authorList>
            <person name="Pan X."/>
        </authorList>
    </citation>
    <scope>NUCLEOTIDE SEQUENCE</scope>
    <source>
        <strain evidence="1">M0105</strain>
    </source>
</reference>
<dbReference type="PANTHER" id="PTHR36978:SF4">
    <property type="entry name" value="P-LOOP CONTAINING NUCLEOSIDE TRIPHOSPHATE HYDROLASE PROTEIN"/>
    <property type="match status" value="1"/>
</dbReference>
<gene>
    <name evidence="1" type="ORF">H0I76_12160</name>
</gene>
<name>A0A8J7SF67_9RHOB</name>
<evidence type="ECO:0000313" key="2">
    <source>
        <dbReference type="Proteomes" id="UP000655420"/>
    </source>
</evidence>
<dbReference type="Proteomes" id="UP000655420">
    <property type="component" value="Unassembled WGS sequence"/>
</dbReference>
<evidence type="ECO:0000313" key="1">
    <source>
        <dbReference type="EMBL" id="MBK0399946.1"/>
    </source>
</evidence>
<keyword evidence="2" id="KW-1185">Reference proteome</keyword>
<dbReference type="InterPro" id="IPR027417">
    <property type="entry name" value="P-loop_NTPase"/>
</dbReference>
<proteinExistence type="predicted"/>
<dbReference type="SUPFAM" id="SSF52540">
    <property type="entry name" value="P-loop containing nucleoside triphosphate hydrolases"/>
    <property type="match status" value="1"/>
</dbReference>
<dbReference type="InterPro" id="IPR040632">
    <property type="entry name" value="Sulfotransfer_4"/>
</dbReference>
<comment type="caution">
    <text evidence="1">The sequence shown here is derived from an EMBL/GenBank/DDBJ whole genome shotgun (WGS) entry which is preliminary data.</text>
</comment>
<dbReference type="Gene3D" id="3.40.50.300">
    <property type="entry name" value="P-loop containing nucleotide triphosphate hydrolases"/>
    <property type="match status" value="1"/>
</dbReference>
<dbReference type="RefSeq" id="WP_200610158.1">
    <property type="nucleotide sequence ID" value="NZ_JAEHHL010000007.1"/>
</dbReference>
<dbReference type="AlphaFoldDB" id="A0A8J7SF67"/>
<accession>A0A8J7SF67</accession>
<protein>
    <recommendedName>
        <fullName evidence="3">Sulfotransferase family protein</fullName>
    </recommendedName>
</protein>
<evidence type="ECO:0008006" key="3">
    <source>
        <dbReference type="Google" id="ProtNLM"/>
    </source>
</evidence>
<sequence>MQVIGTGVGRTGTYSLKLAINQLGLGPCHHMEEVLLNPQTQVPLWAAATGGKPDWPAIYASYGSAVDWPTAGFFRELHAAYPTAKFVLTVRNPESWQASFEETIYKLLALPDLVPEHARPWHEMCVSVVARTGFPLGLDAAALRQRFEAHTEAVKAAIPADQLLVYQVKEGWGPLCAFLGVPEPDAPFPRTNDRAEFWDRVSGKA</sequence>
<organism evidence="1 2">
    <name type="scientific">Thermohalobaculum xanthum</name>
    <dbReference type="NCBI Taxonomy" id="2753746"/>
    <lineage>
        <taxon>Bacteria</taxon>
        <taxon>Pseudomonadati</taxon>
        <taxon>Pseudomonadota</taxon>
        <taxon>Alphaproteobacteria</taxon>
        <taxon>Rhodobacterales</taxon>
        <taxon>Paracoccaceae</taxon>
        <taxon>Thermohalobaculum</taxon>
    </lineage>
</organism>
<dbReference type="EMBL" id="JAEHHL010000007">
    <property type="protein sequence ID" value="MBK0399946.1"/>
    <property type="molecule type" value="Genomic_DNA"/>
</dbReference>